<dbReference type="EMBL" id="CP070499">
    <property type="protein sequence ID" value="QSB15772.1"/>
    <property type="molecule type" value="Genomic_DNA"/>
</dbReference>
<organism evidence="1 2">
    <name type="scientific">Natronosporangium hydrolyticum</name>
    <dbReference type="NCBI Taxonomy" id="2811111"/>
    <lineage>
        <taxon>Bacteria</taxon>
        <taxon>Bacillati</taxon>
        <taxon>Actinomycetota</taxon>
        <taxon>Actinomycetes</taxon>
        <taxon>Micromonosporales</taxon>
        <taxon>Micromonosporaceae</taxon>
        <taxon>Natronosporangium</taxon>
    </lineage>
</organism>
<evidence type="ECO:0000313" key="2">
    <source>
        <dbReference type="Proteomes" id="UP000662857"/>
    </source>
</evidence>
<dbReference type="Pfam" id="PF14100">
    <property type="entry name" value="DUF6807"/>
    <property type="match status" value="1"/>
</dbReference>
<proteinExistence type="predicted"/>
<evidence type="ECO:0000313" key="1">
    <source>
        <dbReference type="EMBL" id="QSB15772.1"/>
    </source>
</evidence>
<dbReference type="RefSeq" id="WP_239677958.1">
    <property type="nucleotide sequence ID" value="NZ_CP070499.1"/>
</dbReference>
<dbReference type="InterPro" id="IPR029475">
    <property type="entry name" value="DUF6807"/>
</dbReference>
<accession>A0A895YI94</accession>
<sequence>MDSDRVRLRLRDRVVAEYQLAPALDPTLAPRPFLHPVRTLRGTVVTDALPDDHRWHLGASLTVADVAGNNLWGGRTYLRDTGYTWLADHGSIQHREFLTERDDHLVARLQWLGHDGDLLLDEQRELRARLVPGHPDAWALEVSYTLTAPAGREITLGSPATNGRPGPCGYGGFFWRAAAGDAPPEVFSAAAAGEAAVNGSTADWVGLRSAGPDPYTLIFAGLGPGDHWFVRAAGYPGVCAAFAFRHPRTIPAGGTLRGRHTVVVADGRVSQPPPGTVPEVD</sequence>
<dbReference type="Proteomes" id="UP000662857">
    <property type="component" value="Chromosome"/>
</dbReference>
<name>A0A895YI94_9ACTN</name>
<gene>
    <name evidence="1" type="ORF">JQS43_05380</name>
</gene>
<protein>
    <submittedName>
        <fullName evidence="1">PmoA family protein</fullName>
    </submittedName>
</protein>
<keyword evidence="2" id="KW-1185">Reference proteome</keyword>
<reference evidence="1" key="1">
    <citation type="submission" date="2021-02" db="EMBL/GenBank/DDBJ databases">
        <title>Natrosporangium hydrolyticum gen. nov., sp. nov, a haloalkaliphilic actinobacterium from a soda solonchak soil.</title>
        <authorList>
            <person name="Sorokin D.Y."/>
            <person name="Khijniak T.V."/>
            <person name="Zakharycheva A.P."/>
            <person name="Boueva O.V."/>
            <person name="Ariskina E.V."/>
            <person name="Hahnke R.L."/>
            <person name="Bunk B."/>
            <person name="Sproer C."/>
            <person name="Schumann P."/>
            <person name="Evtushenko L.I."/>
            <person name="Kublanov I.V."/>
        </authorList>
    </citation>
    <scope>NUCLEOTIDE SEQUENCE</scope>
    <source>
        <strain evidence="1">DSM 106523</strain>
    </source>
</reference>
<dbReference type="KEGG" id="nhy:JQS43_05380"/>
<dbReference type="AlphaFoldDB" id="A0A895YI94"/>